<accession>A0A7J8GLD7</accession>
<reference evidence="1 2" key="1">
    <citation type="journal article" date="2020" name="Nature">
        <title>Six reference-quality genomes reveal evolution of bat adaptations.</title>
        <authorList>
            <person name="Jebb D."/>
            <person name="Huang Z."/>
            <person name="Pippel M."/>
            <person name="Hughes G.M."/>
            <person name="Lavrichenko K."/>
            <person name="Devanna P."/>
            <person name="Winkler S."/>
            <person name="Jermiin L.S."/>
            <person name="Skirmuntt E.C."/>
            <person name="Katzourakis A."/>
            <person name="Burkitt-Gray L."/>
            <person name="Ray D.A."/>
            <person name="Sullivan K.A.M."/>
            <person name="Roscito J.G."/>
            <person name="Kirilenko B.M."/>
            <person name="Davalos L.M."/>
            <person name="Corthals A.P."/>
            <person name="Power M.L."/>
            <person name="Jones G."/>
            <person name="Ransome R.D."/>
            <person name="Dechmann D.K.N."/>
            <person name="Locatelli A.G."/>
            <person name="Puechmaille S.J."/>
            <person name="Fedrigo O."/>
            <person name="Jarvis E.D."/>
            <person name="Hiller M."/>
            <person name="Vernes S.C."/>
            <person name="Myers E.W."/>
            <person name="Teeling E.C."/>
        </authorList>
    </citation>
    <scope>NUCLEOTIDE SEQUENCE [LARGE SCALE GENOMIC DNA]</scope>
    <source>
        <strain evidence="1">MMolMol1</strain>
        <tissue evidence="1">Muscle</tissue>
    </source>
</reference>
<dbReference type="Proteomes" id="UP000550707">
    <property type="component" value="Unassembled WGS sequence"/>
</dbReference>
<dbReference type="InParanoid" id="A0A7J8GLD7"/>
<proteinExistence type="predicted"/>
<sequence length="151" mass="16531">MHNTVSNRTGYDCKHLMQNFVTGIVEKSVLAALLLISSMNSSCAVSGTSSTLTVNGLLASTNGVSGRFGKYNEISSASMCKCSFTEIIIVIVQCHVPQRKQIRTCELFLSGGTPYENGIDVDPSASRRGTAFTTFLPFLRAQAHRRHQRRQ</sequence>
<organism evidence="1 2">
    <name type="scientific">Molossus molossus</name>
    <name type="common">Pallas' mastiff bat</name>
    <name type="synonym">Vespertilio molossus</name>
    <dbReference type="NCBI Taxonomy" id="27622"/>
    <lineage>
        <taxon>Eukaryota</taxon>
        <taxon>Metazoa</taxon>
        <taxon>Chordata</taxon>
        <taxon>Craniata</taxon>
        <taxon>Vertebrata</taxon>
        <taxon>Euteleostomi</taxon>
        <taxon>Mammalia</taxon>
        <taxon>Eutheria</taxon>
        <taxon>Laurasiatheria</taxon>
        <taxon>Chiroptera</taxon>
        <taxon>Yangochiroptera</taxon>
        <taxon>Molossidae</taxon>
        <taxon>Molossus</taxon>
    </lineage>
</organism>
<protein>
    <submittedName>
        <fullName evidence="1">Uncharacterized protein</fullName>
    </submittedName>
</protein>
<name>A0A7J8GLD7_MOLMO</name>
<gene>
    <name evidence="1" type="ORF">HJG59_011511</name>
</gene>
<evidence type="ECO:0000313" key="1">
    <source>
        <dbReference type="EMBL" id="KAF6460601.1"/>
    </source>
</evidence>
<evidence type="ECO:0000313" key="2">
    <source>
        <dbReference type="Proteomes" id="UP000550707"/>
    </source>
</evidence>
<dbReference type="AlphaFoldDB" id="A0A7J8GLD7"/>
<keyword evidence="2" id="KW-1185">Reference proteome</keyword>
<dbReference type="EMBL" id="JACASF010000009">
    <property type="protein sequence ID" value="KAF6460601.1"/>
    <property type="molecule type" value="Genomic_DNA"/>
</dbReference>
<comment type="caution">
    <text evidence="1">The sequence shown here is derived from an EMBL/GenBank/DDBJ whole genome shotgun (WGS) entry which is preliminary data.</text>
</comment>